<dbReference type="Proteomes" id="UP000192247">
    <property type="component" value="Unassembled WGS sequence"/>
</dbReference>
<feature type="non-terminal residue" evidence="2">
    <location>
        <position position="238"/>
    </location>
</feature>
<evidence type="ECO:0000313" key="3">
    <source>
        <dbReference type="Proteomes" id="UP000192247"/>
    </source>
</evidence>
<dbReference type="GO" id="GO:0006364">
    <property type="term" value="P:rRNA processing"/>
    <property type="evidence" value="ECO:0007669"/>
    <property type="project" value="TreeGrafter"/>
</dbReference>
<gene>
    <name evidence="2" type="ORF">BIW11_06720</name>
</gene>
<dbReference type="InterPro" id="IPR059157">
    <property type="entry name" value="WDR36-Utp21_N"/>
</dbReference>
<dbReference type="GO" id="GO:0032040">
    <property type="term" value="C:small-subunit processome"/>
    <property type="evidence" value="ECO:0007669"/>
    <property type="project" value="TreeGrafter"/>
</dbReference>
<dbReference type="PANTHER" id="PTHR22840">
    <property type="entry name" value="WD REPEAT-CONTAINING PROTEIN 36"/>
    <property type="match status" value="1"/>
</dbReference>
<dbReference type="STRING" id="418985.A0A1V9XX70"/>
<dbReference type="Gene3D" id="2.130.10.10">
    <property type="entry name" value="YVTN repeat-like/Quinoprotein amine dehydrogenase"/>
    <property type="match status" value="1"/>
</dbReference>
<accession>A0A1V9XX70</accession>
<dbReference type="OrthoDB" id="6497870at2759"/>
<sequence length="238" mass="26405">MTVASTNDIFSGHRALGLVCNSVPFAITFQKKRREYLIFTAVGRHFHSYGGTRLNLLSVSPVHNEQLTALACDSRRVYSAAGGNIYSWRRGIELKQAFTGEHASRIKFLLPFGDHIISVDESGKVVVWSKEDSKVYTTIDLSSFGGLSAMVHPNTYVNKILFASANGRMQLWNIASNKLVYEFTKFIGQQITCIEQSPAVDVVAVGLTSGRVVLHNLKVDEQLMEFVQDWGPVTAISF</sequence>
<dbReference type="Pfam" id="PF25171">
    <property type="entry name" value="Beta-prop_WDR36-Utp21_1st"/>
    <property type="match status" value="1"/>
</dbReference>
<evidence type="ECO:0000259" key="1">
    <source>
        <dbReference type="Pfam" id="PF25171"/>
    </source>
</evidence>
<feature type="domain" description="WDR36/Utp21 N-terminal" evidence="1">
    <location>
        <begin position="38"/>
        <end position="238"/>
    </location>
</feature>
<dbReference type="PANTHER" id="PTHR22840:SF12">
    <property type="entry name" value="WD REPEAT-CONTAINING PROTEIN 36"/>
    <property type="match status" value="1"/>
</dbReference>
<dbReference type="EMBL" id="MNPL01002799">
    <property type="protein sequence ID" value="OQR77968.1"/>
    <property type="molecule type" value="Genomic_DNA"/>
</dbReference>
<proteinExistence type="predicted"/>
<dbReference type="GO" id="GO:0034388">
    <property type="term" value="C:Pwp2p-containing subcomplex of 90S preribosome"/>
    <property type="evidence" value="ECO:0007669"/>
    <property type="project" value="TreeGrafter"/>
</dbReference>
<evidence type="ECO:0000313" key="2">
    <source>
        <dbReference type="EMBL" id="OQR77968.1"/>
    </source>
</evidence>
<comment type="caution">
    <text evidence="2">The sequence shown here is derived from an EMBL/GenBank/DDBJ whole genome shotgun (WGS) entry which is preliminary data.</text>
</comment>
<dbReference type="InParanoid" id="A0A1V9XX70"/>
<dbReference type="InterPro" id="IPR036322">
    <property type="entry name" value="WD40_repeat_dom_sf"/>
</dbReference>
<name>A0A1V9XX70_9ACAR</name>
<dbReference type="AlphaFoldDB" id="A0A1V9XX70"/>
<dbReference type="InterPro" id="IPR015943">
    <property type="entry name" value="WD40/YVTN_repeat-like_dom_sf"/>
</dbReference>
<keyword evidence="3" id="KW-1185">Reference proteome</keyword>
<dbReference type="SUPFAM" id="SSF50978">
    <property type="entry name" value="WD40 repeat-like"/>
    <property type="match status" value="1"/>
</dbReference>
<reference evidence="2 3" key="1">
    <citation type="journal article" date="2017" name="Gigascience">
        <title>Draft genome of the honey bee ectoparasitic mite, Tropilaelaps mercedesae, is shaped by the parasitic life history.</title>
        <authorList>
            <person name="Dong X."/>
            <person name="Armstrong S.D."/>
            <person name="Xia D."/>
            <person name="Makepeace B.L."/>
            <person name="Darby A.C."/>
            <person name="Kadowaki T."/>
        </authorList>
    </citation>
    <scope>NUCLEOTIDE SEQUENCE [LARGE SCALE GENOMIC DNA]</scope>
    <source>
        <strain evidence="2">Wuxi-XJTLU</strain>
    </source>
</reference>
<protein>
    <submittedName>
        <fullName evidence="2">WD repeat-containing protein 36-like</fullName>
    </submittedName>
</protein>
<organism evidence="2 3">
    <name type="scientific">Tropilaelaps mercedesae</name>
    <dbReference type="NCBI Taxonomy" id="418985"/>
    <lineage>
        <taxon>Eukaryota</taxon>
        <taxon>Metazoa</taxon>
        <taxon>Ecdysozoa</taxon>
        <taxon>Arthropoda</taxon>
        <taxon>Chelicerata</taxon>
        <taxon>Arachnida</taxon>
        <taxon>Acari</taxon>
        <taxon>Parasitiformes</taxon>
        <taxon>Mesostigmata</taxon>
        <taxon>Gamasina</taxon>
        <taxon>Dermanyssoidea</taxon>
        <taxon>Laelapidae</taxon>
        <taxon>Tropilaelaps</taxon>
    </lineage>
</organism>